<dbReference type="Proteomes" id="UP001207930">
    <property type="component" value="Unassembled WGS sequence"/>
</dbReference>
<feature type="compositionally biased region" description="Pro residues" evidence="1">
    <location>
        <begin position="234"/>
        <end position="247"/>
    </location>
</feature>
<gene>
    <name evidence="2" type="ORF">OKA04_23765</name>
</gene>
<organism evidence="2 3">
    <name type="scientific">Luteolibacter flavescens</name>
    <dbReference type="NCBI Taxonomy" id="1859460"/>
    <lineage>
        <taxon>Bacteria</taxon>
        <taxon>Pseudomonadati</taxon>
        <taxon>Verrucomicrobiota</taxon>
        <taxon>Verrucomicrobiia</taxon>
        <taxon>Verrucomicrobiales</taxon>
        <taxon>Verrucomicrobiaceae</taxon>
        <taxon>Luteolibacter</taxon>
    </lineage>
</organism>
<proteinExistence type="predicted"/>
<comment type="caution">
    <text evidence="2">The sequence shown here is derived from an EMBL/GenBank/DDBJ whole genome shotgun (WGS) entry which is preliminary data.</text>
</comment>
<name>A0ABT3FW07_9BACT</name>
<protein>
    <submittedName>
        <fullName evidence="2">Uncharacterized protein</fullName>
    </submittedName>
</protein>
<evidence type="ECO:0000313" key="3">
    <source>
        <dbReference type="Proteomes" id="UP001207930"/>
    </source>
</evidence>
<keyword evidence="3" id="KW-1185">Reference proteome</keyword>
<feature type="compositionally biased region" description="Basic and acidic residues" evidence="1">
    <location>
        <begin position="53"/>
        <end position="69"/>
    </location>
</feature>
<feature type="compositionally biased region" description="Basic residues" evidence="1">
    <location>
        <begin position="215"/>
        <end position="228"/>
    </location>
</feature>
<dbReference type="RefSeq" id="WP_264503732.1">
    <property type="nucleotide sequence ID" value="NZ_JAPDDS010000022.1"/>
</dbReference>
<feature type="region of interest" description="Disordered" evidence="1">
    <location>
        <begin position="46"/>
        <end position="82"/>
    </location>
</feature>
<accession>A0ABT3FW07</accession>
<dbReference type="EMBL" id="JAPDDS010000022">
    <property type="protein sequence ID" value="MCW1887776.1"/>
    <property type="molecule type" value="Genomic_DNA"/>
</dbReference>
<reference evidence="2 3" key="1">
    <citation type="submission" date="2022-10" db="EMBL/GenBank/DDBJ databases">
        <title>Luteolibacter flavescens strain MCCC 1K03193, whole genome shotgun sequencing project.</title>
        <authorList>
            <person name="Zhao G."/>
            <person name="Shen L."/>
        </authorList>
    </citation>
    <scope>NUCLEOTIDE SEQUENCE [LARGE SCALE GENOMIC DNA]</scope>
    <source>
        <strain evidence="2 3">MCCC 1K03193</strain>
    </source>
</reference>
<sequence length="335" mass="35969">MKRVPILLVIPLATAAVAVPWWAWTKDMDFMTQPSEDRLRQIRSETSAALTKPHRDTSPDAGGDVDREVQSPIKPPPVIDPGDPLAPAALDAFREFSDKGAAALIELAVNLEEQSGNARALLAWERVIDSCKPDDAQRAAATAGIQRLRPSVAPWSVDPLSKPLVLEAVLGKSTTSHPALEGLLDEAARITANSSAGLVKFVPRVDKPDPPQPAKKAKPKPKPKTKGKAKADPEPAPPPPPPEPPPLSLQILADGEKAASTGIIELALPEDPAELRREILRGVYRLVASQLAATTDFTPPDSLSETDEPIPALSTRITRLEWSEFGKSLQSPDRP</sequence>
<evidence type="ECO:0000256" key="1">
    <source>
        <dbReference type="SAM" id="MobiDB-lite"/>
    </source>
</evidence>
<evidence type="ECO:0000313" key="2">
    <source>
        <dbReference type="EMBL" id="MCW1887776.1"/>
    </source>
</evidence>
<feature type="region of interest" description="Disordered" evidence="1">
    <location>
        <begin position="201"/>
        <end position="249"/>
    </location>
</feature>